<dbReference type="AlphaFoldDB" id="A0A2U3IDF5"/>
<dbReference type="PANTHER" id="PTHR42879">
    <property type="entry name" value="3-OXOACYL-(ACYL-CARRIER-PROTEIN) REDUCTASE"/>
    <property type="match status" value="1"/>
</dbReference>
<keyword evidence="3" id="KW-1185">Reference proteome</keyword>
<name>A0A2U3IDF5_9BURK</name>
<dbReference type="InterPro" id="IPR036291">
    <property type="entry name" value="NAD(P)-bd_dom_sf"/>
</dbReference>
<dbReference type="PRINTS" id="PR00081">
    <property type="entry name" value="GDHRDH"/>
</dbReference>
<evidence type="ECO:0000313" key="3">
    <source>
        <dbReference type="Proteomes" id="UP000238169"/>
    </source>
</evidence>
<proteinExistence type="inferred from homology"/>
<reference evidence="3" key="1">
    <citation type="submission" date="2018-01" db="EMBL/GenBank/DDBJ databases">
        <authorList>
            <person name="Peeters C."/>
        </authorList>
    </citation>
    <scope>NUCLEOTIDE SEQUENCE [LARGE SCALE GENOMIC DNA]</scope>
</reference>
<evidence type="ECO:0000313" key="2">
    <source>
        <dbReference type="EMBL" id="SPB18239.1"/>
    </source>
</evidence>
<dbReference type="Gene3D" id="3.40.50.720">
    <property type="entry name" value="NAD(P)-binding Rossmann-like Domain"/>
    <property type="match status" value="1"/>
</dbReference>
<protein>
    <submittedName>
        <fullName evidence="2">3-ketoacyl-ACP reductase</fullName>
    </submittedName>
</protein>
<dbReference type="EMBL" id="OGTP01000028">
    <property type="protein sequence ID" value="SPB18239.1"/>
    <property type="molecule type" value="Genomic_DNA"/>
</dbReference>
<sequence>MDLGIRGKRAIVIGGSAGLGYAICQALAAEGAELIMFARDAQRLARSSETLQREYGVNVFSRAGDITSEPDVDALVDESLRLGGAQILIVNTPRPPSPMRDFLDENDPERWNTGYLQQLHGALLVLRKLAPLMTESGWGRIVAITSASVKQPMPRHAISTVFRAGVQAALKHLAMEVAERGVTVNAVAPATVITPTFAAYHNLERRIQEVPMKRAGTPQELAATVAFLASEHAGFISGQVIQVDGGATRSFC</sequence>
<gene>
    <name evidence="2" type="ORF">NOV72_05438</name>
</gene>
<evidence type="ECO:0000256" key="1">
    <source>
        <dbReference type="ARBA" id="ARBA00006484"/>
    </source>
</evidence>
<dbReference type="InterPro" id="IPR002347">
    <property type="entry name" value="SDR_fam"/>
</dbReference>
<dbReference type="PANTHER" id="PTHR42879:SF6">
    <property type="entry name" value="NADPH-DEPENDENT REDUCTASE BACG"/>
    <property type="match status" value="1"/>
</dbReference>
<accession>A0A2U3IDF5</accession>
<dbReference type="OrthoDB" id="9803333at2"/>
<dbReference type="InterPro" id="IPR050259">
    <property type="entry name" value="SDR"/>
</dbReference>
<organism evidence="2 3">
    <name type="scientific">Caballeronia novacaledonica</name>
    <dbReference type="NCBI Taxonomy" id="1544861"/>
    <lineage>
        <taxon>Bacteria</taxon>
        <taxon>Pseudomonadati</taxon>
        <taxon>Pseudomonadota</taxon>
        <taxon>Betaproteobacteria</taxon>
        <taxon>Burkholderiales</taxon>
        <taxon>Burkholderiaceae</taxon>
        <taxon>Caballeronia</taxon>
    </lineage>
</organism>
<dbReference type="SUPFAM" id="SSF51735">
    <property type="entry name" value="NAD(P)-binding Rossmann-fold domains"/>
    <property type="match status" value="1"/>
</dbReference>
<dbReference type="Pfam" id="PF13561">
    <property type="entry name" value="adh_short_C2"/>
    <property type="match status" value="1"/>
</dbReference>
<comment type="similarity">
    <text evidence="1">Belongs to the short-chain dehydrogenases/reductases (SDR) family.</text>
</comment>
<dbReference type="Proteomes" id="UP000238169">
    <property type="component" value="Unassembled WGS sequence"/>
</dbReference>
<dbReference type="RefSeq" id="WP_106857700.1">
    <property type="nucleotide sequence ID" value="NZ_OGTP01000028.1"/>
</dbReference>